<dbReference type="InterPro" id="IPR000620">
    <property type="entry name" value="EamA_dom"/>
</dbReference>
<evidence type="ECO:0000256" key="3">
    <source>
        <dbReference type="ARBA" id="ARBA00022989"/>
    </source>
</evidence>
<feature type="non-terminal residue" evidence="7">
    <location>
        <position position="257"/>
    </location>
</feature>
<reference evidence="7" key="1">
    <citation type="submission" date="2018-05" db="EMBL/GenBank/DDBJ databases">
        <authorList>
            <person name="Lanie J.A."/>
            <person name="Ng W.-L."/>
            <person name="Kazmierczak K.M."/>
            <person name="Andrzejewski T.M."/>
            <person name="Davidsen T.M."/>
            <person name="Wayne K.J."/>
            <person name="Tettelin H."/>
            <person name="Glass J.I."/>
            <person name="Rusch D."/>
            <person name="Podicherti R."/>
            <person name="Tsui H.-C.T."/>
            <person name="Winkler M.E."/>
        </authorList>
    </citation>
    <scope>NUCLEOTIDE SEQUENCE</scope>
</reference>
<feature type="transmembrane region" description="Helical" evidence="5">
    <location>
        <begin position="194"/>
        <end position="212"/>
    </location>
</feature>
<keyword evidence="2 5" id="KW-0812">Transmembrane</keyword>
<dbReference type="PANTHER" id="PTHR22911">
    <property type="entry name" value="ACYL-MALONYL CONDENSING ENZYME-RELATED"/>
    <property type="match status" value="1"/>
</dbReference>
<organism evidence="7">
    <name type="scientific">marine metagenome</name>
    <dbReference type="NCBI Taxonomy" id="408172"/>
    <lineage>
        <taxon>unclassified sequences</taxon>
        <taxon>metagenomes</taxon>
        <taxon>ecological metagenomes</taxon>
    </lineage>
</organism>
<feature type="transmembrane region" description="Helical" evidence="5">
    <location>
        <begin position="60"/>
        <end position="80"/>
    </location>
</feature>
<feature type="transmembrane region" description="Helical" evidence="5">
    <location>
        <begin position="29"/>
        <end position="48"/>
    </location>
</feature>
<evidence type="ECO:0000259" key="6">
    <source>
        <dbReference type="Pfam" id="PF00892"/>
    </source>
</evidence>
<dbReference type="Pfam" id="PF00892">
    <property type="entry name" value="EamA"/>
    <property type="match status" value="2"/>
</dbReference>
<proteinExistence type="predicted"/>
<feature type="domain" description="EamA" evidence="6">
    <location>
        <begin position="139"/>
        <end position="257"/>
    </location>
</feature>
<comment type="subcellular location">
    <subcellularLocation>
        <location evidence="1">Membrane</location>
        <topology evidence="1">Multi-pass membrane protein</topology>
    </subcellularLocation>
</comment>
<keyword evidence="3 5" id="KW-1133">Transmembrane helix</keyword>
<dbReference type="AlphaFoldDB" id="A0A382SUW4"/>
<sequence length="257" mass="28270">MLGAVVSFVGMAIAARELSAELDAVQILFWRSFAGAVLMPALLYFYGWKQVKSSRYVMQFSRGALHCVAQCGWLFGITMIPLAEVFALEFTTPIWTVVFAALFLGERLSLERIAAVVIGFVGVLLILRPGTQIVDVASVVVLGSAALYAITYVMVRSLARTDTPLCIMFYMTYVQLALSFIGIMINWGMPSEGLWIWVVLIGAFGLSAHFCMAQALSKSEASEVIPIDFLRLPIIMVLAYFLYSEALDPWLVAGVLL</sequence>
<feature type="transmembrane region" description="Helical" evidence="5">
    <location>
        <begin position="112"/>
        <end position="130"/>
    </location>
</feature>
<dbReference type="PANTHER" id="PTHR22911:SF6">
    <property type="entry name" value="SOLUTE CARRIER FAMILY 35 MEMBER G1"/>
    <property type="match status" value="1"/>
</dbReference>
<evidence type="ECO:0000256" key="4">
    <source>
        <dbReference type="ARBA" id="ARBA00023136"/>
    </source>
</evidence>
<dbReference type="SUPFAM" id="SSF103481">
    <property type="entry name" value="Multidrug resistance efflux transporter EmrE"/>
    <property type="match status" value="2"/>
</dbReference>
<feature type="transmembrane region" description="Helical" evidence="5">
    <location>
        <begin position="224"/>
        <end position="243"/>
    </location>
</feature>
<feature type="non-terminal residue" evidence="7">
    <location>
        <position position="1"/>
    </location>
</feature>
<evidence type="ECO:0000256" key="5">
    <source>
        <dbReference type="SAM" id="Phobius"/>
    </source>
</evidence>
<dbReference type="GO" id="GO:0016020">
    <property type="term" value="C:membrane"/>
    <property type="evidence" value="ECO:0007669"/>
    <property type="project" value="UniProtKB-SubCell"/>
</dbReference>
<gene>
    <name evidence="7" type="ORF">METZ01_LOCUS365861</name>
</gene>
<feature type="domain" description="EamA" evidence="6">
    <location>
        <begin position="1"/>
        <end position="127"/>
    </location>
</feature>
<feature type="transmembrane region" description="Helical" evidence="5">
    <location>
        <begin position="167"/>
        <end position="188"/>
    </location>
</feature>
<dbReference type="EMBL" id="UINC01131355">
    <property type="protein sequence ID" value="SVD13007.1"/>
    <property type="molecule type" value="Genomic_DNA"/>
</dbReference>
<feature type="transmembrane region" description="Helical" evidence="5">
    <location>
        <begin position="136"/>
        <end position="155"/>
    </location>
</feature>
<evidence type="ECO:0000256" key="1">
    <source>
        <dbReference type="ARBA" id="ARBA00004141"/>
    </source>
</evidence>
<keyword evidence="4 5" id="KW-0472">Membrane</keyword>
<evidence type="ECO:0000256" key="2">
    <source>
        <dbReference type="ARBA" id="ARBA00022692"/>
    </source>
</evidence>
<name>A0A382SUW4_9ZZZZ</name>
<protein>
    <recommendedName>
        <fullName evidence="6">EamA domain-containing protein</fullName>
    </recommendedName>
</protein>
<evidence type="ECO:0000313" key="7">
    <source>
        <dbReference type="EMBL" id="SVD13007.1"/>
    </source>
</evidence>
<accession>A0A382SUW4</accession>
<dbReference type="InterPro" id="IPR037185">
    <property type="entry name" value="EmrE-like"/>
</dbReference>